<reference evidence="2" key="1">
    <citation type="journal article" date="2017" name="Mycologia">
        <title>Fusarium algeriense, sp. nov., a novel toxigenic crown rot pathogen of durum wheat from Algeria is nested in the Fusarium burgessii species complex.</title>
        <authorList>
            <person name="Laraba I."/>
            <person name="Keddad A."/>
            <person name="Boureghda H."/>
            <person name="Abdallah N."/>
            <person name="Vaughan M.M."/>
            <person name="Proctor R.H."/>
            <person name="Busman M."/>
            <person name="O'Donnell K."/>
        </authorList>
    </citation>
    <scope>NUCLEOTIDE SEQUENCE</scope>
    <source>
        <strain evidence="2">NRRL 25174</strain>
    </source>
</reference>
<accession>A0A9P5DUD4</accession>
<dbReference type="PANTHER" id="PTHR24148">
    <property type="entry name" value="ANKYRIN REPEAT DOMAIN-CONTAINING PROTEIN 39 HOMOLOG-RELATED"/>
    <property type="match status" value="1"/>
</dbReference>
<keyword evidence="3" id="KW-1185">Reference proteome</keyword>
<dbReference type="AlphaFoldDB" id="A0A9P5DUD4"/>
<evidence type="ECO:0000256" key="1">
    <source>
        <dbReference type="SAM" id="MobiDB-lite"/>
    </source>
</evidence>
<evidence type="ECO:0000313" key="2">
    <source>
        <dbReference type="EMBL" id="KAF4335785.1"/>
    </source>
</evidence>
<dbReference type="PANTHER" id="PTHR24148:SF64">
    <property type="entry name" value="HETEROKARYON INCOMPATIBILITY DOMAIN-CONTAINING PROTEIN"/>
    <property type="match status" value="1"/>
</dbReference>
<dbReference type="EMBL" id="PVQB02000534">
    <property type="protein sequence ID" value="KAF4335785.1"/>
    <property type="molecule type" value="Genomic_DNA"/>
</dbReference>
<gene>
    <name evidence="2" type="ORF">FBEOM_10376</name>
</gene>
<dbReference type="Proteomes" id="UP000730481">
    <property type="component" value="Unassembled WGS sequence"/>
</dbReference>
<dbReference type="OrthoDB" id="1470350at2759"/>
<protein>
    <submittedName>
        <fullName evidence="2">Het domain protein</fullName>
    </submittedName>
</protein>
<feature type="compositionally biased region" description="Low complexity" evidence="1">
    <location>
        <begin position="1"/>
        <end position="27"/>
    </location>
</feature>
<sequence>MRQSQDQNSQQQDQSRASSSRSSLAASPPLYKPLTEGPDCTRLLRIHAAKKDDNILTCSLTKAVFGDRPKFHALSYRWGDGPAECGIIINGIHFRTVVVWLGKGYAEYEAALPHLQRLGHDKPSNIEVASDIPGDHPRTSAAERRLAEELYKDEYWKRIWIIQEIGLAREIKVCFGNAAVEWNYFMQLIAMHNLGPDGPLRLKRQREERYTGSNTLLQLLRDHRDAKCKDRKDKVYGLVGMAFDARGFVIDYNKSLYEIWIDTMEFMNRHDLFAGNDVVSVGHLVKFLLMDEKCDPLQQILRPYEPGTGEDTIIMDQNHFKAFNLQAAILGCVIHVGPRHDEIVQSLHTEDEWKKTFQANYRP</sequence>
<evidence type="ECO:0000313" key="3">
    <source>
        <dbReference type="Proteomes" id="UP000730481"/>
    </source>
</evidence>
<comment type="caution">
    <text evidence="2">The sequence shown here is derived from an EMBL/GenBank/DDBJ whole genome shotgun (WGS) entry which is preliminary data.</text>
</comment>
<reference evidence="2" key="2">
    <citation type="submission" date="2020-02" db="EMBL/GenBank/DDBJ databases">
        <title>Identification and distribution of gene clusters putatively required for synthesis of sphingolipid metabolism inhibitors in phylogenetically diverse species of the filamentous fungus Fusarium.</title>
        <authorList>
            <person name="Kim H.-S."/>
            <person name="Busman M."/>
            <person name="Brown D.W."/>
            <person name="Divon H."/>
            <person name="Uhlig S."/>
            <person name="Proctor R.H."/>
        </authorList>
    </citation>
    <scope>NUCLEOTIDE SEQUENCE</scope>
    <source>
        <strain evidence="2">NRRL 25174</strain>
    </source>
</reference>
<organism evidence="2 3">
    <name type="scientific">Fusarium beomiforme</name>
    <dbReference type="NCBI Taxonomy" id="44412"/>
    <lineage>
        <taxon>Eukaryota</taxon>
        <taxon>Fungi</taxon>
        <taxon>Dikarya</taxon>
        <taxon>Ascomycota</taxon>
        <taxon>Pezizomycotina</taxon>
        <taxon>Sordariomycetes</taxon>
        <taxon>Hypocreomycetidae</taxon>
        <taxon>Hypocreales</taxon>
        <taxon>Nectriaceae</taxon>
        <taxon>Fusarium</taxon>
        <taxon>Fusarium burgessii species complex</taxon>
    </lineage>
</organism>
<dbReference type="InterPro" id="IPR052895">
    <property type="entry name" value="HetReg/Transcr_Mod"/>
</dbReference>
<name>A0A9P5DUD4_9HYPO</name>
<feature type="region of interest" description="Disordered" evidence="1">
    <location>
        <begin position="1"/>
        <end position="33"/>
    </location>
</feature>
<proteinExistence type="predicted"/>